<dbReference type="Gene3D" id="3.40.30.10">
    <property type="entry name" value="Glutaredoxin"/>
    <property type="match status" value="1"/>
</dbReference>
<keyword evidence="4" id="KW-1185">Reference proteome</keyword>
<dbReference type="Pfam" id="PF03227">
    <property type="entry name" value="GILT"/>
    <property type="match status" value="1"/>
</dbReference>
<evidence type="ECO:0000256" key="3">
    <source>
        <dbReference type="SAM" id="SignalP"/>
    </source>
</evidence>
<evidence type="ECO:0000313" key="4">
    <source>
        <dbReference type="Proteomes" id="UP001652626"/>
    </source>
</evidence>
<proteinExistence type="inferred from homology"/>
<dbReference type="SUPFAM" id="SSF52833">
    <property type="entry name" value="Thioredoxin-like"/>
    <property type="match status" value="1"/>
</dbReference>
<evidence type="ECO:0000256" key="2">
    <source>
        <dbReference type="ARBA" id="ARBA00023180"/>
    </source>
</evidence>
<dbReference type="PANTHER" id="PTHR13234">
    <property type="entry name" value="GAMMA-INTERFERON INDUCIBLE LYSOSOMAL THIOL REDUCTASE GILT"/>
    <property type="match status" value="1"/>
</dbReference>
<reference evidence="4" key="1">
    <citation type="submission" date="2025-05" db="UniProtKB">
        <authorList>
            <consortium name="RefSeq"/>
        </authorList>
    </citation>
    <scope>NUCLEOTIDE SEQUENCE [LARGE SCALE GENOMIC DNA]</scope>
</reference>
<keyword evidence="2" id="KW-0325">Glycoprotein</keyword>
<accession>A0A8B8I8Z3</accession>
<comment type="similarity">
    <text evidence="1">Belongs to the GILT family.</text>
</comment>
<dbReference type="InterPro" id="IPR004911">
    <property type="entry name" value="Interferon-induced_GILT"/>
</dbReference>
<keyword evidence="3" id="KW-0732">Signal</keyword>
<dbReference type="RefSeq" id="XP_026492656.2">
    <property type="nucleotide sequence ID" value="XM_026636871.2"/>
</dbReference>
<dbReference type="AlphaFoldDB" id="A0A8B8I8Z3"/>
<evidence type="ECO:0000256" key="1">
    <source>
        <dbReference type="ARBA" id="ARBA00005679"/>
    </source>
</evidence>
<dbReference type="GO" id="GO:0016671">
    <property type="term" value="F:oxidoreductase activity, acting on a sulfur group of donors, disulfide as acceptor"/>
    <property type="evidence" value="ECO:0007669"/>
    <property type="project" value="InterPro"/>
</dbReference>
<gene>
    <name evidence="5" type="primary">LOC113398236</name>
</gene>
<name>A0A8B8I8Z3_VANTA</name>
<evidence type="ECO:0000313" key="5">
    <source>
        <dbReference type="RefSeq" id="XP_026492656.2"/>
    </source>
</evidence>
<dbReference type="OMA" id="FRNHIMP"/>
<feature type="chain" id="PRO_5046961266" evidence="3">
    <location>
        <begin position="21"/>
        <end position="244"/>
    </location>
</feature>
<organism evidence="4 5">
    <name type="scientific">Vanessa tameamea</name>
    <name type="common">Kamehameha butterfly</name>
    <dbReference type="NCBI Taxonomy" id="334116"/>
    <lineage>
        <taxon>Eukaryota</taxon>
        <taxon>Metazoa</taxon>
        <taxon>Ecdysozoa</taxon>
        <taxon>Arthropoda</taxon>
        <taxon>Hexapoda</taxon>
        <taxon>Insecta</taxon>
        <taxon>Pterygota</taxon>
        <taxon>Neoptera</taxon>
        <taxon>Endopterygota</taxon>
        <taxon>Lepidoptera</taxon>
        <taxon>Glossata</taxon>
        <taxon>Ditrysia</taxon>
        <taxon>Papilionoidea</taxon>
        <taxon>Nymphalidae</taxon>
        <taxon>Nymphalinae</taxon>
        <taxon>Vanessa</taxon>
    </lineage>
</organism>
<protein>
    <submittedName>
        <fullName evidence="5">GILT-like protein 2</fullName>
    </submittedName>
</protein>
<dbReference type="OrthoDB" id="958254at2759"/>
<feature type="signal peptide" evidence="3">
    <location>
        <begin position="1"/>
        <end position="20"/>
    </location>
</feature>
<dbReference type="Proteomes" id="UP001652626">
    <property type="component" value="Chromosome 2"/>
</dbReference>
<dbReference type="PANTHER" id="PTHR13234:SF71">
    <property type="entry name" value="GAMMA-INTERFERON-INDUCIBLE LYSOSOMAL THIOL REDUCTASE-LIKE PROTEIN"/>
    <property type="match status" value="1"/>
</dbReference>
<dbReference type="GeneID" id="113398236"/>
<reference evidence="5" key="2">
    <citation type="submission" date="2025-08" db="UniProtKB">
        <authorList>
            <consortium name="RefSeq"/>
        </authorList>
    </citation>
    <scope>IDENTIFICATION</scope>
    <source>
        <tissue evidence="5">Whole body</tissue>
    </source>
</reference>
<sequence length="244" mass="27976">MVVFNYISFILFILFTLTTARFQIGDESNALDGTNNAVHLSKNDLYFLNYKYENYQDAKVDVKLYYECLCQGCIQFDKNQFNPVVQKLNQYLNINLYPYGNAKTIEHDGQYEFKCQHGPPECYGNKLHACAIDYLQNITKAVQFNACMMDYKSNDDAADRCAKSMSLDSSPIKTCAKNERGTQLLKYYGDESKKANFSFVPYILINGKLNSGDNFMEDVCAEFSVPPPPCVDLYSSPEYFHENE</sequence>
<dbReference type="InterPro" id="IPR036249">
    <property type="entry name" value="Thioredoxin-like_sf"/>
</dbReference>